<evidence type="ECO:0000313" key="6">
    <source>
        <dbReference type="Proteomes" id="UP001150941"/>
    </source>
</evidence>
<dbReference type="PRINTS" id="PR00080">
    <property type="entry name" value="SDRFAMILY"/>
</dbReference>
<dbReference type="PANTHER" id="PTHR44169">
    <property type="entry name" value="NADPH-DEPENDENT 1-ACYLDIHYDROXYACETONE PHOSPHATE REDUCTASE"/>
    <property type="match status" value="1"/>
</dbReference>
<comment type="similarity">
    <text evidence="1 4">Belongs to the short-chain dehydrogenases/reductases (SDR) family.</text>
</comment>
<dbReference type="PROSITE" id="PS00061">
    <property type="entry name" value="ADH_SHORT"/>
    <property type="match status" value="1"/>
</dbReference>
<dbReference type="InterPro" id="IPR020904">
    <property type="entry name" value="Sc_DH/Rdtase_CS"/>
</dbReference>
<dbReference type="RefSeq" id="XP_058329822.1">
    <property type="nucleotide sequence ID" value="XM_058476932.1"/>
</dbReference>
<evidence type="ECO:0000256" key="3">
    <source>
        <dbReference type="ARBA" id="ARBA00023002"/>
    </source>
</evidence>
<evidence type="ECO:0000256" key="1">
    <source>
        <dbReference type="ARBA" id="ARBA00006484"/>
    </source>
</evidence>
<evidence type="ECO:0000313" key="5">
    <source>
        <dbReference type="EMBL" id="KAJ5226411.1"/>
    </source>
</evidence>
<keyword evidence="6" id="KW-1185">Reference proteome</keyword>
<dbReference type="GO" id="GO:0000140">
    <property type="term" value="F:acylglycerone-phosphate reductase (NADP+) activity"/>
    <property type="evidence" value="ECO:0007669"/>
    <property type="project" value="TreeGrafter"/>
</dbReference>
<reference evidence="5" key="1">
    <citation type="submission" date="2022-11" db="EMBL/GenBank/DDBJ databases">
        <authorList>
            <person name="Petersen C."/>
        </authorList>
    </citation>
    <scope>NUCLEOTIDE SEQUENCE</scope>
    <source>
        <strain evidence="5">IBT 19713</strain>
    </source>
</reference>
<dbReference type="GO" id="GO:0004806">
    <property type="term" value="F:triacylglycerol lipase activity"/>
    <property type="evidence" value="ECO:0007669"/>
    <property type="project" value="TreeGrafter"/>
</dbReference>
<organism evidence="5 6">
    <name type="scientific">Penicillium chermesinum</name>
    <dbReference type="NCBI Taxonomy" id="63820"/>
    <lineage>
        <taxon>Eukaryota</taxon>
        <taxon>Fungi</taxon>
        <taxon>Dikarya</taxon>
        <taxon>Ascomycota</taxon>
        <taxon>Pezizomycotina</taxon>
        <taxon>Eurotiomycetes</taxon>
        <taxon>Eurotiomycetidae</taxon>
        <taxon>Eurotiales</taxon>
        <taxon>Aspergillaceae</taxon>
        <taxon>Penicillium</taxon>
    </lineage>
</organism>
<dbReference type="PANTHER" id="PTHR44169:SF6">
    <property type="entry name" value="NADPH-DEPENDENT 1-ACYLDIHYDROXYACETONE PHOSPHATE REDUCTASE"/>
    <property type="match status" value="1"/>
</dbReference>
<dbReference type="InterPro" id="IPR036291">
    <property type="entry name" value="NAD(P)-bd_dom_sf"/>
</dbReference>
<protein>
    <submittedName>
        <fullName evidence="5">NAD(P)-binding protein</fullName>
    </submittedName>
</protein>
<dbReference type="SUPFAM" id="SSF51735">
    <property type="entry name" value="NAD(P)-binding Rossmann-fold domains"/>
    <property type="match status" value="1"/>
</dbReference>
<dbReference type="GO" id="GO:0006654">
    <property type="term" value="P:phosphatidic acid biosynthetic process"/>
    <property type="evidence" value="ECO:0007669"/>
    <property type="project" value="TreeGrafter"/>
</dbReference>
<dbReference type="CDD" id="cd05374">
    <property type="entry name" value="17beta-HSD-like_SDR_c"/>
    <property type="match status" value="1"/>
</dbReference>
<dbReference type="GeneID" id="83204235"/>
<dbReference type="Gene3D" id="3.40.50.720">
    <property type="entry name" value="NAD(P)-binding Rossmann-like Domain"/>
    <property type="match status" value="1"/>
</dbReference>
<dbReference type="Pfam" id="PF00106">
    <property type="entry name" value="adh_short"/>
    <property type="match status" value="1"/>
</dbReference>
<dbReference type="PRINTS" id="PR00081">
    <property type="entry name" value="GDHRDH"/>
</dbReference>
<name>A0A9W9NUE5_9EURO</name>
<accession>A0A9W9NUE5</accession>
<keyword evidence="3" id="KW-0560">Oxidoreductase</keyword>
<dbReference type="EMBL" id="JAPQKS010000005">
    <property type="protein sequence ID" value="KAJ5226411.1"/>
    <property type="molecule type" value="Genomic_DNA"/>
</dbReference>
<dbReference type="OrthoDB" id="2102561at2759"/>
<reference evidence="5" key="2">
    <citation type="journal article" date="2023" name="IMA Fungus">
        <title>Comparative genomic study of the Penicillium genus elucidates a diverse pangenome and 15 lateral gene transfer events.</title>
        <authorList>
            <person name="Petersen C."/>
            <person name="Sorensen T."/>
            <person name="Nielsen M.R."/>
            <person name="Sondergaard T.E."/>
            <person name="Sorensen J.L."/>
            <person name="Fitzpatrick D.A."/>
            <person name="Frisvad J.C."/>
            <person name="Nielsen K.L."/>
        </authorList>
    </citation>
    <scope>NUCLEOTIDE SEQUENCE</scope>
    <source>
        <strain evidence="5">IBT 19713</strain>
    </source>
</reference>
<dbReference type="AlphaFoldDB" id="A0A9W9NUE5"/>
<dbReference type="GO" id="GO:0019433">
    <property type="term" value="P:triglyceride catabolic process"/>
    <property type="evidence" value="ECO:0007669"/>
    <property type="project" value="TreeGrafter"/>
</dbReference>
<comment type="caution">
    <text evidence="5">The sequence shown here is derived from an EMBL/GenBank/DDBJ whole genome shotgun (WGS) entry which is preliminary data.</text>
</comment>
<dbReference type="InterPro" id="IPR002347">
    <property type="entry name" value="SDR_fam"/>
</dbReference>
<dbReference type="GO" id="GO:0005783">
    <property type="term" value="C:endoplasmic reticulum"/>
    <property type="evidence" value="ECO:0007669"/>
    <property type="project" value="TreeGrafter"/>
</dbReference>
<evidence type="ECO:0000256" key="4">
    <source>
        <dbReference type="RuleBase" id="RU000363"/>
    </source>
</evidence>
<sequence>MSYKRSVLITGCSDGGLGAALALEFHKAGFHVYATSRNPDKMKGLAAKGIDILALDVLSEESISIVVKKLPSLDILVNNAGQGYTMPIADLDVTDAKRIFDLNVWSYISVAQAFLPLIRKSSHGMIVNQTSVTSAVTVPFQGVYNASKAAIAMFSDTLRLEMESLGIQVVDLRTGNVLSNIGSNSQAQQRGLPHGSLYEPAREVMNKVLRGEGFAAVGWPAERWASEVVRELQKNHPPKVIWKGANAWLVRIGTILPAGTLDGTARKMSKLDLVSEILKAEASLATGVSEL</sequence>
<dbReference type="GO" id="GO:0005811">
    <property type="term" value="C:lipid droplet"/>
    <property type="evidence" value="ECO:0007669"/>
    <property type="project" value="TreeGrafter"/>
</dbReference>
<keyword evidence="2" id="KW-0521">NADP</keyword>
<evidence type="ECO:0000256" key="2">
    <source>
        <dbReference type="ARBA" id="ARBA00022857"/>
    </source>
</evidence>
<proteinExistence type="inferred from homology"/>
<gene>
    <name evidence="5" type="ORF">N7468_007636</name>
</gene>
<dbReference type="Proteomes" id="UP001150941">
    <property type="component" value="Unassembled WGS sequence"/>
</dbReference>